<name>A0A5D0WRU8_9FIRM</name>
<proteinExistence type="predicted"/>
<evidence type="ECO:0000313" key="3">
    <source>
        <dbReference type="Proteomes" id="UP000322619"/>
    </source>
</evidence>
<sequence length="311" mass="35660">MKFSDYAQGLSPFCSGGMDRPSYFTQLIGNFIQDAVMDACEILQNKDDTRYRYIKGSRLIQPKDAQYIYDHRDTDKFSSWLDDQMDNSDSFEAVSKWLDDCEIPHDSNHIPNTCAELLETILLEIIKGQDLSSDTSENFDYDFELVNEINQKIKSLPRPAEVPVPEEATIEEYNYIHELYCAFGDAEGKSTFGKSDLSSFPEYEEDLADRRIDFYAAESIQRGVMELGCGGLSDQFEVLKDETYTCVRDTAKRIHPNGYERMLAVMEQAVNLDLKNYLLSASPYWISGKIKKGVCHQLVNDGQLKWVKKKK</sequence>
<comment type="caution">
    <text evidence="2">The sequence shown here is derived from an EMBL/GenBank/DDBJ whole genome shotgun (WGS) entry which is preliminary data.</text>
</comment>
<dbReference type="RefSeq" id="WP_148637184.1">
    <property type="nucleotide sequence ID" value="NZ_VSLA01000010.1"/>
</dbReference>
<dbReference type="Proteomes" id="UP000322619">
    <property type="component" value="Unassembled WGS sequence"/>
</dbReference>
<gene>
    <name evidence="2" type="ORF">FXB42_06380</name>
</gene>
<evidence type="ECO:0000259" key="1">
    <source>
        <dbReference type="Pfam" id="PF20282"/>
    </source>
</evidence>
<dbReference type="InterPro" id="IPR046914">
    <property type="entry name" value="ABC-3C_CTD6"/>
</dbReference>
<dbReference type="AlphaFoldDB" id="A0A5D0WRU8"/>
<protein>
    <recommendedName>
        <fullName evidence="1">ABC-three component systems C-terminal domain-containing protein</fullName>
    </recommendedName>
</protein>
<reference evidence="2 3" key="1">
    <citation type="submission" date="2019-08" db="EMBL/GenBank/DDBJ databases">
        <title>Isolation and enrichment of carboxydotrophic bacteria from anaerobic sludge for the production of bio-based chemicals from syngas.</title>
        <authorList>
            <person name="Antares A.L."/>
            <person name="Moreira J."/>
            <person name="Diender M."/>
            <person name="Parshina S.N."/>
            <person name="Stams A.J.M."/>
            <person name="Alves M."/>
            <person name="Alves J.I."/>
            <person name="Sousa D.Z."/>
        </authorList>
    </citation>
    <scope>NUCLEOTIDE SEQUENCE [LARGE SCALE GENOMIC DNA]</scope>
    <source>
        <strain evidence="2 3">JM</strain>
    </source>
</reference>
<dbReference type="Pfam" id="PF20282">
    <property type="entry name" value="CTD6"/>
    <property type="match status" value="1"/>
</dbReference>
<accession>A0A5D0WRU8</accession>
<dbReference type="EMBL" id="VSLA01000010">
    <property type="protein sequence ID" value="TYC86481.1"/>
    <property type="molecule type" value="Genomic_DNA"/>
</dbReference>
<feature type="domain" description="ABC-three component systems C-terminal" evidence="1">
    <location>
        <begin position="172"/>
        <end position="306"/>
    </location>
</feature>
<evidence type="ECO:0000313" key="2">
    <source>
        <dbReference type="EMBL" id="TYC86481.1"/>
    </source>
</evidence>
<organism evidence="2 3">
    <name type="scientific">Acetobacterium wieringae</name>
    <dbReference type="NCBI Taxonomy" id="52694"/>
    <lineage>
        <taxon>Bacteria</taxon>
        <taxon>Bacillati</taxon>
        <taxon>Bacillota</taxon>
        <taxon>Clostridia</taxon>
        <taxon>Eubacteriales</taxon>
        <taxon>Eubacteriaceae</taxon>
        <taxon>Acetobacterium</taxon>
    </lineage>
</organism>